<keyword evidence="4" id="KW-0804">Transcription</keyword>
<keyword evidence="1" id="KW-0678">Repressor</keyword>
<dbReference type="Gene3D" id="3.40.50.2300">
    <property type="match status" value="2"/>
</dbReference>
<dbReference type="SUPFAM" id="SSF47413">
    <property type="entry name" value="lambda repressor-like DNA-binding domains"/>
    <property type="match status" value="1"/>
</dbReference>
<gene>
    <name evidence="6" type="primary">ccpA_1</name>
    <name evidence="6" type="ORF">NCTC12112_01089</name>
</gene>
<dbReference type="Pfam" id="PF00532">
    <property type="entry name" value="Peripla_BP_1"/>
    <property type="match status" value="1"/>
</dbReference>
<dbReference type="GO" id="GO:0000976">
    <property type="term" value="F:transcription cis-regulatory region binding"/>
    <property type="evidence" value="ECO:0007669"/>
    <property type="project" value="TreeGrafter"/>
</dbReference>
<evidence type="ECO:0000313" key="6">
    <source>
        <dbReference type="EMBL" id="SQJ01099.1"/>
    </source>
</evidence>
<sequence length="321" mass="36008">MNMKDIAAHLGISVATVSRAINGSENINPETKARILAFVDKKGYTPNVIARNLSKMENNTIALLVPNISNPFFASLINKICANFAKSNYQIALYNTSEDIELEKKAIKNIIGQRIAGVIAILINGKYNENPLLPLINYNIPVFLLDRDIRDYTLPGIFLDNYIGAYKVVTELLSKGHRDIAVITGDLSSLNAEERLKGYIKAHEDMNIPYSKENIYEGNFLFESGYEAGKKILATSATAVFSSNNLMLLGFLKAMKTLNKDIELSCFEEIEYLEVLGINVISCKIPLDVIGEKTYSLFFTDKSKRKKTYIEPILIKNRKEF</sequence>
<evidence type="ECO:0000313" key="7">
    <source>
        <dbReference type="Proteomes" id="UP000249008"/>
    </source>
</evidence>
<dbReference type="CDD" id="cd06267">
    <property type="entry name" value="PBP1_LacI_sugar_binding-like"/>
    <property type="match status" value="1"/>
</dbReference>
<evidence type="ECO:0000256" key="3">
    <source>
        <dbReference type="ARBA" id="ARBA00023125"/>
    </source>
</evidence>
<dbReference type="KEGG" id="ful:C4N20_12620"/>
<proteinExistence type="predicted"/>
<reference evidence="6 7" key="1">
    <citation type="submission" date="2018-06" db="EMBL/GenBank/DDBJ databases">
        <authorList>
            <consortium name="Pathogen Informatics"/>
            <person name="Doyle S."/>
        </authorList>
    </citation>
    <scope>NUCLEOTIDE SEQUENCE [LARGE SCALE GENOMIC DNA]</scope>
    <source>
        <strain evidence="6 7">NCTC12112</strain>
    </source>
</reference>
<evidence type="ECO:0000256" key="1">
    <source>
        <dbReference type="ARBA" id="ARBA00022491"/>
    </source>
</evidence>
<dbReference type="PROSITE" id="PS50932">
    <property type="entry name" value="HTH_LACI_2"/>
    <property type="match status" value="1"/>
</dbReference>
<dbReference type="InterPro" id="IPR000843">
    <property type="entry name" value="HTH_LacI"/>
</dbReference>
<dbReference type="RefSeq" id="WP_106878592.1">
    <property type="nucleotide sequence ID" value="NZ_CP028105.1"/>
</dbReference>
<name>A0AAX2JC76_9FUSO</name>
<dbReference type="Gene3D" id="1.10.260.40">
    <property type="entry name" value="lambda repressor-like DNA-binding domains"/>
    <property type="match status" value="1"/>
</dbReference>
<evidence type="ECO:0000256" key="2">
    <source>
        <dbReference type="ARBA" id="ARBA00023015"/>
    </source>
</evidence>
<dbReference type="PANTHER" id="PTHR30146:SF148">
    <property type="entry name" value="HTH-TYPE TRANSCRIPTIONAL REPRESSOR PURR-RELATED"/>
    <property type="match status" value="1"/>
</dbReference>
<dbReference type="EMBL" id="LS483487">
    <property type="protein sequence ID" value="SQJ01099.1"/>
    <property type="molecule type" value="Genomic_DNA"/>
</dbReference>
<keyword evidence="3" id="KW-0238">DNA-binding</keyword>
<dbReference type="GO" id="GO:0003700">
    <property type="term" value="F:DNA-binding transcription factor activity"/>
    <property type="evidence" value="ECO:0007669"/>
    <property type="project" value="TreeGrafter"/>
</dbReference>
<organism evidence="6 7">
    <name type="scientific">Fusobacterium ulcerans</name>
    <dbReference type="NCBI Taxonomy" id="861"/>
    <lineage>
        <taxon>Bacteria</taxon>
        <taxon>Fusobacteriati</taxon>
        <taxon>Fusobacteriota</taxon>
        <taxon>Fusobacteriia</taxon>
        <taxon>Fusobacteriales</taxon>
        <taxon>Fusobacteriaceae</taxon>
        <taxon>Fusobacterium</taxon>
    </lineage>
</organism>
<dbReference type="AlphaFoldDB" id="A0AAX2JC76"/>
<dbReference type="Pfam" id="PF00356">
    <property type="entry name" value="LacI"/>
    <property type="match status" value="1"/>
</dbReference>
<keyword evidence="2" id="KW-0805">Transcription regulation</keyword>
<feature type="domain" description="HTH lacI-type" evidence="5">
    <location>
        <begin position="1"/>
        <end position="55"/>
    </location>
</feature>
<dbReference type="InterPro" id="IPR028082">
    <property type="entry name" value="Peripla_BP_I"/>
</dbReference>
<dbReference type="CDD" id="cd01392">
    <property type="entry name" value="HTH_LacI"/>
    <property type="match status" value="1"/>
</dbReference>
<dbReference type="Proteomes" id="UP000249008">
    <property type="component" value="Chromosome 1"/>
</dbReference>
<accession>A0AAX2JC76</accession>
<dbReference type="SUPFAM" id="SSF53822">
    <property type="entry name" value="Periplasmic binding protein-like I"/>
    <property type="match status" value="1"/>
</dbReference>
<dbReference type="PANTHER" id="PTHR30146">
    <property type="entry name" value="LACI-RELATED TRANSCRIPTIONAL REPRESSOR"/>
    <property type="match status" value="1"/>
</dbReference>
<dbReference type="GeneID" id="78455661"/>
<evidence type="ECO:0000259" key="5">
    <source>
        <dbReference type="PROSITE" id="PS50932"/>
    </source>
</evidence>
<dbReference type="InterPro" id="IPR010982">
    <property type="entry name" value="Lambda_DNA-bd_dom_sf"/>
</dbReference>
<evidence type="ECO:0000256" key="4">
    <source>
        <dbReference type="ARBA" id="ARBA00023163"/>
    </source>
</evidence>
<dbReference type="SMART" id="SM00354">
    <property type="entry name" value="HTH_LACI"/>
    <property type="match status" value="1"/>
</dbReference>
<protein>
    <submittedName>
        <fullName evidence="6">Glucose-resistance amylase regulator</fullName>
    </submittedName>
</protein>
<dbReference type="InterPro" id="IPR001761">
    <property type="entry name" value="Peripla_BP/Lac1_sug-bd_dom"/>
</dbReference>